<organism evidence="2 3">
    <name type="scientific">Duganella qianjiadongensis</name>
    <dbReference type="NCBI Taxonomy" id="2692176"/>
    <lineage>
        <taxon>Bacteria</taxon>
        <taxon>Pseudomonadati</taxon>
        <taxon>Pseudomonadota</taxon>
        <taxon>Betaproteobacteria</taxon>
        <taxon>Burkholderiales</taxon>
        <taxon>Oxalobacteraceae</taxon>
        <taxon>Telluria group</taxon>
        <taxon>Duganella</taxon>
    </lineage>
</organism>
<dbReference type="Pfam" id="PF13531">
    <property type="entry name" value="SBP_bac_11"/>
    <property type="match status" value="1"/>
</dbReference>
<sequence length="260" mass="26838">MLAIPLKRSALLLATALVFGTSTAAEVRVVSSGGFAQAYKNLAGAYQQQSGDQLISGWGPSMGNTANAIPARLARGETIDVVIMVGDALDKLMAEGKLEPGSKVVLANSPIACAVPQGAAKPDISTLEGLRQTLLQARHVAYSDSASGEYIKHQLMRKLGIAEQMQGKAAQIPATPVGEIIAHGEADFGCQQKSELLPVAGIEIVGLLPQEVQLKTEFSAALVRNAAAPEAGRALLRFLSAPANAAAIAATGLEPVAARP</sequence>
<dbReference type="SUPFAM" id="SSF53850">
    <property type="entry name" value="Periplasmic binding protein-like II"/>
    <property type="match status" value="1"/>
</dbReference>
<keyword evidence="3" id="KW-1185">Reference proteome</keyword>
<reference evidence="2 3" key="1">
    <citation type="submission" date="2019-12" db="EMBL/GenBank/DDBJ databases">
        <title>Novel species isolated from a subtropical stream in China.</title>
        <authorList>
            <person name="Lu H."/>
        </authorList>
    </citation>
    <scope>NUCLEOTIDE SEQUENCE [LARGE SCALE GENOMIC DNA]</scope>
    <source>
        <strain evidence="2 3">CY13W</strain>
    </source>
</reference>
<comment type="caution">
    <text evidence="2">The sequence shown here is derived from an EMBL/GenBank/DDBJ whole genome shotgun (WGS) entry which is preliminary data.</text>
</comment>
<evidence type="ECO:0000313" key="3">
    <source>
        <dbReference type="Proteomes" id="UP000478090"/>
    </source>
</evidence>
<proteinExistence type="predicted"/>
<evidence type="ECO:0000256" key="1">
    <source>
        <dbReference type="SAM" id="SignalP"/>
    </source>
</evidence>
<evidence type="ECO:0000313" key="2">
    <source>
        <dbReference type="EMBL" id="MYM41245.1"/>
    </source>
</evidence>
<name>A0ABW9VRL1_9BURK</name>
<dbReference type="Proteomes" id="UP000478090">
    <property type="component" value="Unassembled WGS sequence"/>
</dbReference>
<accession>A0ABW9VRL1</accession>
<protein>
    <submittedName>
        <fullName evidence="2">Solute-binding protein</fullName>
    </submittedName>
</protein>
<feature type="signal peptide" evidence="1">
    <location>
        <begin position="1"/>
        <end position="24"/>
    </location>
</feature>
<dbReference type="Gene3D" id="3.40.190.10">
    <property type="entry name" value="Periplasmic binding protein-like II"/>
    <property type="match status" value="2"/>
</dbReference>
<dbReference type="InterPro" id="IPR050682">
    <property type="entry name" value="ModA/WtpA"/>
</dbReference>
<dbReference type="RefSeq" id="WP_161040563.1">
    <property type="nucleotide sequence ID" value="NZ_WWCM01000014.1"/>
</dbReference>
<dbReference type="PANTHER" id="PTHR30632:SF11">
    <property type="entry name" value="BLR4797 PROTEIN"/>
    <property type="match status" value="1"/>
</dbReference>
<gene>
    <name evidence="2" type="ORF">GTP27_18160</name>
</gene>
<dbReference type="EMBL" id="WWCM01000014">
    <property type="protein sequence ID" value="MYM41245.1"/>
    <property type="molecule type" value="Genomic_DNA"/>
</dbReference>
<dbReference type="PANTHER" id="PTHR30632">
    <property type="entry name" value="MOLYBDATE-BINDING PERIPLASMIC PROTEIN"/>
    <property type="match status" value="1"/>
</dbReference>
<feature type="chain" id="PRO_5045617517" evidence="1">
    <location>
        <begin position="25"/>
        <end position="260"/>
    </location>
</feature>
<keyword evidence="1" id="KW-0732">Signal</keyword>